<evidence type="ECO:0000256" key="1">
    <source>
        <dbReference type="SAM" id="MobiDB-lite"/>
    </source>
</evidence>
<dbReference type="AlphaFoldDB" id="A0A0A9B897"/>
<evidence type="ECO:0000313" key="2">
    <source>
        <dbReference type="EMBL" id="JAD59546.1"/>
    </source>
</evidence>
<reference evidence="2" key="1">
    <citation type="submission" date="2014-09" db="EMBL/GenBank/DDBJ databases">
        <authorList>
            <person name="Magalhaes I.L.F."/>
            <person name="Oliveira U."/>
            <person name="Santos F.R."/>
            <person name="Vidigal T.H.D.A."/>
            <person name="Brescovit A.D."/>
            <person name="Santos A.J."/>
        </authorList>
    </citation>
    <scope>NUCLEOTIDE SEQUENCE</scope>
    <source>
        <tissue evidence="2">Shoot tissue taken approximately 20 cm above the soil surface</tissue>
    </source>
</reference>
<accession>A0A0A9B897</accession>
<sequence length="45" mass="5361">MNKEYSRVEQKRRNMLNSYGGERKTRKGDGYQVFFLTFPSPFSIP</sequence>
<proteinExistence type="predicted"/>
<dbReference type="EMBL" id="GBRH01238349">
    <property type="protein sequence ID" value="JAD59546.1"/>
    <property type="molecule type" value="Transcribed_RNA"/>
</dbReference>
<name>A0A0A9B897_ARUDO</name>
<feature type="region of interest" description="Disordered" evidence="1">
    <location>
        <begin position="1"/>
        <end position="26"/>
    </location>
</feature>
<feature type="compositionally biased region" description="Basic and acidic residues" evidence="1">
    <location>
        <begin position="1"/>
        <end position="12"/>
    </location>
</feature>
<reference evidence="2" key="2">
    <citation type="journal article" date="2015" name="Data Brief">
        <title>Shoot transcriptome of the giant reed, Arundo donax.</title>
        <authorList>
            <person name="Barrero R.A."/>
            <person name="Guerrero F.D."/>
            <person name="Moolhuijzen P."/>
            <person name="Goolsby J.A."/>
            <person name="Tidwell J."/>
            <person name="Bellgard S.E."/>
            <person name="Bellgard M.I."/>
        </authorList>
    </citation>
    <scope>NUCLEOTIDE SEQUENCE</scope>
    <source>
        <tissue evidence="2">Shoot tissue taken approximately 20 cm above the soil surface</tissue>
    </source>
</reference>
<protein>
    <submittedName>
        <fullName evidence="2">Uncharacterized protein</fullName>
    </submittedName>
</protein>
<organism evidence="2">
    <name type="scientific">Arundo donax</name>
    <name type="common">Giant reed</name>
    <name type="synonym">Donax arundinaceus</name>
    <dbReference type="NCBI Taxonomy" id="35708"/>
    <lineage>
        <taxon>Eukaryota</taxon>
        <taxon>Viridiplantae</taxon>
        <taxon>Streptophyta</taxon>
        <taxon>Embryophyta</taxon>
        <taxon>Tracheophyta</taxon>
        <taxon>Spermatophyta</taxon>
        <taxon>Magnoliopsida</taxon>
        <taxon>Liliopsida</taxon>
        <taxon>Poales</taxon>
        <taxon>Poaceae</taxon>
        <taxon>PACMAD clade</taxon>
        <taxon>Arundinoideae</taxon>
        <taxon>Arundineae</taxon>
        <taxon>Arundo</taxon>
    </lineage>
</organism>